<organism evidence="10">
    <name type="scientific">bioreactor metagenome</name>
    <dbReference type="NCBI Taxonomy" id="1076179"/>
    <lineage>
        <taxon>unclassified sequences</taxon>
        <taxon>metagenomes</taxon>
        <taxon>ecological metagenomes</taxon>
    </lineage>
</organism>
<evidence type="ECO:0000256" key="8">
    <source>
        <dbReference type="SAM" id="Phobius"/>
    </source>
</evidence>
<keyword evidence="2" id="KW-0813">Transport</keyword>
<accession>A0A645F225</accession>
<evidence type="ECO:0000256" key="1">
    <source>
        <dbReference type="ARBA" id="ARBA00004429"/>
    </source>
</evidence>
<keyword evidence="3" id="KW-1003">Cell membrane</keyword>
<dbReference type="InterPro" id="IPR000515">
    <property type="entry name" value="MetI-like"/>
</dbReference>
<evidence type="ECO:0000259" key="9">
    <source>
        <dbReference type="PROSITE" id="PS50928"/>
    </source>
</evidence>
<gene>
    <name evidence="10" type="primary">phnV_7</name>
    <name evidence="10" type="ORF">SDC9_155637</name>
</gene>
<evidence type="ECO:0000256" key="7">
    <source>
        <dbReference type="ARBA" id="ARBA00023136"/>
    </source>
</evidence>
<dbReference type="AlphaFoldDB" id="A0A645F225"/>
<dbReference type="PANTHER" id="PTHR43357:SF3">
    <property type="entry name" value="FE(3+)-TRANSPORT SYSTEM PERMEASE PROTEIN FBPB 2"/>
    <property type="match status" value="1"/>
</dbReference>
<evidence type="ECO:0000256" key="3">
    <source>
        <dbReference type="ARBA" id="ARBA00022475"/>
    </source>
</evidence>
<dbReference type="SUPFAM" id="SSF161098">
    <property type="entry name" value="MetI-like"/>
    <property type="match status" value="1"/>
</dbReference>
<dbReference type="Pfam" id="PF00528">
    <property type="entry name" value="BPD_transp_1"/>
    <property type="match status" value="1"/>
</dbReference>
<dbReference type="EMBL" id="VSSQ01054397">
    <property type="protein sequence ID" value="MPN08355.1"/>
    <property type="molecule type" value="Genomic_DNA"/>
</dbReference>
<name>A0A645F225_9ZZZZ</name>
<protein>
    <submittedName>
        <fullName evidence="10">Putative 2-aminoethylphosphonate transport system permease protein PhnV</fullName>
    </submittedName>
</protein>
<feature type="transmembrane region" description="Helical" evidence="8">
    <location>
        <begin position="125"/>
        <end position="146"/>
    </location>
</feature>
<comment type="caution">
    <text evidence="10">The sequence shown here is derived from an EMBL/GenBank/DDBJ whole genome shotgun (WGS) entry which is preliminary data.</text>
</comment>
<feature type="transmembrane region" description="Helical" evidence="8">
    <location>
        <begin position="82"/>
        <end position="104"/>
    </location>
</feature>
<dbReference type="PANTHER" id="PTHR43357">
    <property type="entry name" value="INNER MEMBRANE ABC TRANSPORTER PERMEASE PROTEIN YDCV"/>
    <property type="match status" value="1"/>
</dbReference>
<keyword evidence="5 8" id="KW-0812">Transmembrane</keyword>
<dbReference type="PROSITE" id="PS50928">
    <property type="entry name" value="ABC_TM1"/>
    <property type="match status" value="1"/>
</dbReference>
<keyword evidence="6 8" id="KW-1133">Transmembrane helix</keyword>
<reference evidence="10" key="1">
    <citation type="submission" date="2019-08" db="EMBL/GenBank/DDBJ databases">
        <authorList>
            <person name="Kucharzyk K."/>
            <person name="Murdoch R.W."/>
            <person name="Higgins S."/>
            <person name="Loffler F."/>
        </authorList>
    </citation>
    <scope>NUCLEOTIDE SEQUENCE</scope>
</reference>
<sequence>MPGVVIGIALLTAFGRRPFKLTGTFTIMLLAVIIRRLPYTIRSATATLSQIPISIEEAALSLGASKFKTLTRITVPMMGNGIMSGAILSWVAILTEVSSAIILYNSKSITMTISAYVAITRGNEGMAAAFAAILTVMTIISLLIYLKVTKSEDIKL</sequence>
<proteinExistence type="predicted"/>
<keyword evidence="4" id="KW-0997">Cell inner membrane</keyword>
<dbReference type="InterPro" id="IPR035906">
    <property type="entry name" value="MetI-like_sf"/>
</dbReference>
<evidence type="ECO:0000256" key="2">
    <source>
        <dbReference type="ARBA" id="ARBA00022448"/>
    </source>
</evidence>
<feature type="domain" description="ABC transmembrane type-1" evidence="9">
    <location>
        <begin position="1"/>
        <end position="145"/>
    </location>
</feature>
<evidence type="ECO:0000256" key="4">
    <source>
        <dbReference type="ARBA" id="ARBA00022519"/>
    </source>
</evidence>
<dbReference type="CDD" id="cd06261">
    <property type="entry name" value="TM_PBP2"/>
    <property type="match status" value="1"/>
</dbReference>
<evidence type="ECO:0000313" key="10">
    <source>
        <dbReference type="EMBL" id="MPN08355.1"/>
    </source>
</evidence>
<evidence type="ECO:0000256" key="6">
    <source>
        <dbReference type="ARBA" id="ARBA00022989"/>
    </source>
</evidence>
<evidence type="ECO:0000256" key="5">
    <source>
        <dbReference type="ARBA" id="ARBA00022692"/>
    </source>
</evidence>
<dbReference type="GO" id="GO:0055085">
    <property type="term" value="P:transmembrane transport"/>
    <property type="evidence" value="ECO:0007669"/>
    <property type="project" value="InterPro"/>
</dbReference>
<dbReference type="Gene3D" id="1.10.3720.10">
    <property type="entry name" value="MetI-like"/>
    <property type="match status" value="1"/>
</dbReference>
<comment type="subcellular location">
    <subcellularLocation>
        <location evidence="1">Cell inner membrane</location>
        <topology evidence="1">Multi-pass membrane protein</topology>
    </subcellularLocation>
</comment>
<dbReference type="GO" id="GO:0005886">
    <property type="term" value="C:plasma membrane"/>
    <property type="evidence" value="ECO:0007669"/>
    <property type="project" value="UniProtKB-SubCell"/>
</dbReference>
<keyword evidence="7 8" id="KW-0472">Membrane</keyword>